<dbReference type="EMBL" id="QFMX01000005">
    <property type="protein sequence ID" value="PZO74828.1"/>
    <property type="molecule type" value="Genomic_DNA"/>
</dbReference>
<evidence type="ECO:0008006" key="3">
    <source>
        <dbReference type="Google" id="ProtNLM"/>
    </source>
</evidence>
<protein>
    <recommendedName>
        <fullName evidence="3">Preprotein translocase subunit YajC</fullName>
    </recommendedName>
</protein>
<proteinExistence type="predicted"/>
<comment type="caution">
    <text evidence="1">The sequence shown here is derived from an EMBL/GenBank/DDBJ whole genome shotgun (WGS) entry which is preliminary data.</text>
</comment>
<accession>A0A2W5B2N2</accession>
<dbReference type="AlphaFoldDB" id="A0A2W5B2N2"/>
<evidence type="ECO:0000313" key="1">
    <source>
        <dbReference type="EMBL" id="PZO74828.1"/>
    </source>
</evidence>
<sequence>MTGPMIRPTVRARVLAGVAATFVVAGIVAGASPVVAQTAPNAATGGILTENATTGGSATPGARRITINPYVEASQTLAADLNGGDVLTYTSLAAGVDAAIQTQRVTGQLSYRYERRFGWGDRLGDDDIHSGLARVDARVTRNLTLEAAGIATRARSDIRGAAPGLLVGNVNNVSQVYAVYAGPSFTTTAGPVVFDANYRLGYTKVETPTFGDTSIGGRRLDYYDDSIGNTATARASVAPGLVAPFGVTLSGAYDRETASQLKQRYEGYYGRGDILQPVSPYVALTAGVGYEKIETSQKDAVVDATGTPVLDRDGRFITNEASPRRVAYRTDGLYYDAGVIWRPNRRTSVEAHVGKRYGSLSYTGTATYQASRSVGLAVNVYDGVQTFGRQLRTGIGNLPTSFLTGNQQGFGQQFNGCVFGSSGAQPGACLNDVFQSISTASYRARGVDGVIVATRGRSTWGAGAGYANRKLYSPNVAPGLVVTGLEDQSYYGQLFYARTLTQVSGVNADLFVNYYDPGVPNIAAADVSGDDGVWSYGATGTYYRNFGRLGTTASLGLYSFKVGDLDSDWSAQALVGARYQF</sequence>
<dbReference type="SUPFAM" id="SSF56935">
    <property type="entry name" value="Porins"/>
    <property type="match status" value="1"/>
</dbReference>
<gene>
    <name evidence="1" type="ORF">DI640_06090</name>
</gene>
<evidence type="ECO:0000313" key="2">
    <source>
        <dbReference type="Proteomes" id="UP000249555"/>
    </source>
</evidence>
<dbReference type="Proteomes" id="UP000249555">
    <property type="component" value="Unassembled WGS sequence"/>
</dbReference>
<reference evidence="1 2" key="1">
    <citation type="submission" date="2017-08" db="EMBL/GenBank/DDBJ databases">
        <title>Infants hospitalized years apart are colonized by the same room-sourced microbial strains.</title>
        <authorList>
            <person name="Brooks B."/>
            <person name="Olm M.R."/>
            <person name="Firek B.A."/>
            <person name="Baker R."/>
            <person name="Thomas B.C."/>
            <person name="Morowitz M.J."/>
            <person name="Banfield J.F."/>
        </authorList>
    </citation>
    <scope>NUCLEOTIDE SEQUENCE [LARGE SCALE GENOMIC DNA]</scope>
    <source>
        <strain evidence="1">S2_018_000_R3_119</strain>
    </source>
</reference>
<organism evidence="1 2">
    <name type="scientific">Sphingomonas taxi</name>
    <dbReference type="NCBI Taxonomy" id="1549858"/>
    <lineage>
        <taxon>Bacteria</taxon>
        <taxon>Pseudomonadati</taxon>
        <taxon>Pseudomonadota</taxon>
        <taxon>Alphaproteobacteria</taxon>
        <taxon>Sphingomonadales</taxon>
        <taxon>Sphingomonadaceae</taxon>
        <taxon>Sphingomonas</taxon>
    </lineage>
</organism>
<name>A0A2W5B2N2_9SPHN</name>